<proteinExistence type="predicted"/>
<evidence type="ECO:0000313" key="2">
    <source>
        <dbReference type="Proteomes" id="UP001227268"/>
    </source>
</evidence>
<organism evidence="1 2">
    <name type="scientific">Naganishia friedmannii</name>
    <dbReference type="NCBI Taxonomy" id="89922"/>
    <lineage>
        <taxon>Eukaryota</taxon>
        <taxon>Fungi</taxon>
        <taxon>Dikarya</taxon>
        <taxon>Basidiomycota</taxon>
        <taxon>Agaricomycotina</taxon>
        <taxon>Tremellomycetes</taxon>
        <taxon>Filobasidiales</taxon>
        <taxon>Filobasidiaceae</taxon>
        <taxon>Naganishia</taxon>
    </lineage>
</organism>
<protein>
    <submittedName>
        <fullName evidence="1">Uncharacterized protein</fullName>
    </submittedName>
</protein>
<comment type="caution">
    <text evidence="1">The sequence shown here is derived from an EMBL/GenBank/DDBJ whole genome shotgun (WGS) entry which is preliminary data.</text>
</comment>
<dbReference type="EMBL" id="JASBWT010000006">
    <property type="protein sequence ID" value="KAJ9103855.1"/>
    <property type="molecule type" value="Genomic_DNA"/>
</dbReference>
<gene>
    <name evidence="1" type="ORF">QFC21_002317</name>
</gene>
<dbReference type="Proteomes" id="UP001227268">
    <property type="component" value="Unassembled WGS sequence"/>
</dbReference>
<accession>A0ACC2VWL9</accession>
<name>A0ACC2VWL9_9TREE</name>
<sequence>MTALPRDSRYGFLQMAAPASYVAGLGRGASGFTTRSDIGPAREGPSAETVAEAREKRGDAPEEEEAFKDPDDESNLFAGTVYEADDAEADAIWESVDARMESRRKIRREAVEAEQLAKERALNPKLDARFADLKRGLTAVSDTEWENLPEVGDLTRKRRKQNLRLAENGSGKSYAISDTVLAGAAGQNQVMGELDEQQMTGGYETPMNGGAETDLVGIGHARETVLSLRLDQLSRDAANGTSTSIDPRGYMTALNSQIGHSDQQIGDIKRARQLLDSVIKTNPKHGPGWIAAASLEQHAKKMVAARKIIAQGCEQCPKNEDVWFHAADINTPENAKVILAKAVQHIPQSVKIWMKAASLETDVKARKRVLRKALEYIPNSVKLWKEVVNLEDDPEDARILLQRAVEVVPQSTELWLTLARLETPTEAQKVLNKAHKMIPTSHEIWIAGARLREQGGDAAVVDKLIDNAVSNLAKHQVIMTREQWIKEAERCETEGSPITAQAILKATLHLDVEEEDRMDTWLEDAESAAKRNFIECARGIYAYIIKAFPTKKAVWRAAADFEKQYGTSEALQELLAKAVQYCPRAEVLWLMAAKEKWLSGDIASAKDILTEAFEKNPDSESIWLAAAKLASETGQTEAAMQLLAKARKEADTDRIWMKSAMLERQIGKPDEALQTLEEAIKKFPSFDKLYMIKGQIHEERSEIPQAREAYAKGVKACPKSVLLWLLSSRLEEKAGITIKSRALLEKARMQNPKNDRLWAESIKVEERAGSAGQAKAMLARAQQDCPASGLLWSMAIWMEAAQQRKGRSVDAIKKSNEHPLVINAVGRLFWNERKIEKTRLWLSRAANADPDNGDLWAWWYKFEKQHGEKERQNEVINKCVAAEPHHGELWPTISKDIKNIGKSTTEILELVASQIK</sequence>
<evidence type="ECO:0000313" key="1">
    <source>
        <dbReference type="EMBL" id="KAJ9103855.1"/>
    </source>
</evidence>
<reference evidence="1" key="1">
    <citation type="submission" date="2023-04" db="EMBL/GenBank/DDBJ databases">
        <title>Draft Genome sequencing of Naganishia species isolated from polar environments using Oxford Nanopore Technology.</title>
        <authorList>
            <person name="Leo P."/>
            <person name="Venkateswaran K."/>
        </authorList>
    </citation>
    <scope>NUCLEOTIDE SEQUENCE</scope>
    <source>
        <strain evidence="1">MNA-CCFEE 5423</strain>
    </source>
</reference>
<keyword evidence="2" id="KW-1185">Reference proteome</keyword>